<keyword evidence="2" id="KW-0648">Protein biosynthesis</keyword>
<dbReference type="Proteomes" id="UP000309550">
    <property type="component" value="Unassembled WGS sequence"/>
</dbReference>
<dbReference type="Pfam" id="PF01327">
    <property type="entry name" value="Pep_deformylase"/>
    <property type="match status" value="1"/>
</dbReference>
<keyword evidence="4" id="KW-1185">Reference proteome</keyword>
<dbReference type="InterPro" id="IPR036821">
    <property type="entry name" value="Peptide_deformylase_sf"/>
</dbReference>
<feature type="binding site" evidence="2">
    <location>
        <position position="136"/>
    </location>
    <ligand>
        <name>Fe cation</name>
        <dbReference type="ChEBI" id="CHEBI:24875"/>
    </ligand>
</feature>
<dbReference type="CDD" id="cd00487">
    <property type="entry name" value="Pep_deformylase"/>
    <property type="match status" value="1"/>
</dbReference>
<keyword evidence="2" id="KW-0408">Iron</keyword>
<evidence type="ECO:0000313" key="3">
    <source>
        <dbReference type="EMBL" id="TMM52967.1"/>
    </source>
</evidence>
<keyword evidence="2" id="KW-0479">Metal-binding</keyword>
<dbReference type="EMBL" id="VANS01000002">
    <property type="protein sequence ID" value="TMM52967.1"/>
    <property type="molecule type" value="Genomic_DNA"/>
</dbReference>
<feature type="binding site" evidence="2">
    <location>
        <position position="94"/>
    </location>
    <ligand>
        <name>Fe cation</name>
        <dbReference type="ChEBI" id="CHEBI:24875"/>
    </ligand>
</feature>
<dbReference type="AlphaFoldDB" id="A0A5S3PFZ3"/>
<dbReference type="HAMAP" id="MF_00163">
    <property type="entry name" value="Pep_deformylase"/>
    <property type="match status" value="1"/>
</dbReference>
<proteinExistence type="inferred from homology"/>
<comment type="cofactor">
    <cofactor evidence="2">
        <name>Fe(2+)</name>
        <dbReference type="ChEBI" id="CHEBI:29033"/>
    </cofactor>
    <text evidence="2">Binds 1 Fe(2+) ion.</text>
</comment>
<keyword evidence="2 3" id="KW-0378">Hydrolase</keyword>
<dbReference type="GO" id="GO:0006412">
    <property type="term" value="P:translation"/>
    <property type="evidence" value="ECO:0007669"/>
    <property type="project" value="UniProtKB-UniRule"/>
</dbReference>
<dbReference type="PANTHER" id="PTHR10458:SF22">
    <property type="entry name" value="PEPTIDE DEFORMYLASE"/>
    <property type="match status" value="1"/>
</dbReference>
<protein>
    <recommendedName>
        <fullName evidence="2">Peptide deformylase</fullName>
        <shortName evidence="2">PDF</shortName>
        <ecNumber evidence="2">3.5.1.88</ecNumber>
    </recommendedName>
    <alternativeName>
        <fullName evidence="2">Polypeptide deformylase</fullName>
    </alternativeName>
</protein>
<sequence length="166" mass="18196">MSVLPILKWPDPRLRETCAPVEAITPEIDRLAADMLETMYDAPGRGLAGPQVGAMVRIFVIDAGWKSGVPAPQVFVNPEIIALSEVRQTGEESCLSIPRETMLVSRARDVTLRWAGPGNTRSEAIFSGVEAVLVQHEMDHLDGIVVYDRIDRAVSPPDSRPRPARS</sequence>
<dbReference type="RefSeq" id="WP_138662508.1">
    <property type="nucleotide sequence ID" value="NZ_VANS01000002.1"/>
</dbReference>
<dbReference type="NCBIfam" id="TIGR00079">
    <property type="entry name" value="pept_deformyl"/>
    <property type="match status" value="1"/>
</dbReference>
<dbReference type="Gene3D" id="3.90.45.10">
    <property type="entry name" value="Peptide deformylase"/>
    <property type="match status" value="1"/>
</dbReference>
<accession>A0A5S3PFZ3</accession>
<evidence type="ECO:0000313" key="4">
    <source>
        <dbReference type="Proteomes" id="UP000309550"/>
    </source>
</evidence>
<reference evidence="3 4" key="1">
    <citation type="submission" date="2019-05" db="EMBL/GenBank/DDBJ databases">
        <title>Sulfitobacter sabulilitoris sp. nov., isolated from a marine sand.</title>
        <authorList>
            <person name="Yoon J.-H."/>
        </authorList>
    </citation>
    <scope>NUCLEOTIDE SEQUENCE [LARGE SCALE GENOMIC DNA]</scope>
    <source>
        <strain evidence="3 4">HSMS-29</strain>
    </source>
</reference>
<evidence type="ECO:0000256" key="2">
    <source>
        <dbReference type="HAMAP-Rule" id="MF_00163"/>
    </source>
</evidence>
<gene>
    <name evidence="2 3" type="primary">def</name>
    <name evidence="3" type="ORF">FDT80_12040</name>
</gene>
<dbReference type="PANTHER" id="PTHR10458">
    <property type="entry name" value="PEPTIDE DEFORMYLASE"/>
    <property type="match status" value="1"/>
</dbReference>
<comment type="caution">
    <text evidence="3">The sequence shown here is derived from an EMBL/GenBank/DDBJ whole genome shotgun (WGS) entry which is preliminary data.</text>
</comment>
<comment type="function">
    <text evidence="2">Removes the formyl group from the N-terminal Met of newly synthesized proteins. Requires at least a dipeptide for an efficient rate of reaction. N-terminal L-methionine is a prerequisite for activity but the enzyme has broad specificity at other positions.</text>
</comment>
<organism evidence="3 4">
    <name type="scientific">Sulfitobacter sabulilitoris</name>
    <dbReference type="NCBI Taxonomy" id="2562655"/>
    <lineage>
        <taxon>Bacteria</taxon>
        <taxon>Pseudomonadati</taxon>
        <taxon>Pseudomonadota</taxon>
        <taxon>Alphaproteobacteria</taxon>
        <taxon>Rhodobacterales</taxon>
        <taxon>Roseobacteraceae</taxon>
        <taxon>Sulfitobacter</taxon>
    </lineage>
</organism>
<evidence type="ECO:0000256" key="1">
    <source>
        <dbReference type="ARBA" id="ARBA00010759"/>
    </source>
</evidence>
<dbReference type="PIRSF" id="PIRSF004749">
    <property type="entry name" value="Pep_def"/>
    <property type="match status" value="1"/>
</dbReference>
<dbReference type="SUPFAM" id="SSF56420">
    <property type="entry name" value="Peptide deformylase"/>
    <property type="match status" value="1"/>
</dbReference>
<dbReference type="NCBIfam" id="NF001159">
    <property type="entry name" value="PRK00150.1-3"/>
    <property type="match status" value="1"/>
</dbReference>
<feature type="active site" evidence="2">
    <location>
        <position position="137"/>
    </location>
</feature>
<dbReference type="GO" id="GO:0046872">
    <property type="term" value="F:metal ion binding"/>
    <property type="evidence" value="ECO:0007669"/>
    <property type="project" value="UniProtKB-KW"/>
</dbReference>
<dbReference type="PRINTS" id="PR01576">
    <property type="entry name" value="PDEFORMYLASE"/>
</dbReference>
<name>A0A5S3PFZ3_9RHOB</name>
<dbReference type="GO" id="GO:0042586">
    <property type="term" value="F:peptide deformylase activity"/>
    <property type="evidence" value="ECO:0007669"/>
    <property type="project" value="UniProtKB-UniRule"/>
</dbReference>
<feature type="binding site" evidence="2">
    <location>
        <position position="140"/>
    </location>
    <ligand>
        <name>Fe cation</name>
        <dbReference type="ChEBI" id="CHEBI:24875"/>
    </ligand>
</feature>
<dbReference type="InterPro" id="IPR023635">
    <property type="entry name" value="Peptide_deformylase"/>
</dbReference>
<dbReference type="EC" id="3.5.1.88" evidence="2"/>
<dbReference type="OrthoDB" id="9804313at2"/>
<comment type="catalytic activity">
    <reaction evidence="2">
        <text>N-terminal N-formyl-L-methionyl-[peptide] + H2O = N-terminal L-methionyl-[peptide] + formate</text>
        <dbReference type="Rhea" id="RHEA:24420"/>
        <dbReference type="Rhea" id="RHEA-COMP:10639"/>
        <dbReference type="Rhea" id="RHEA-COMP:10640"/>
        <dbReference type="ChEBI" id="CHEBI:15377"/>
        <dbReference type="ChEBI" id="CHEBI:15740"/>
        <dbReference type="ChEBI" id="CHEBI:49298"/>
        <dbReference type="ChEBI" id="CHEBI:64731"/>
        <dbReference type="EC" id="3.5.1.88"/>
    </reaction>
</comment>
<comment type="similarity">
    <text evidence="1 2">Belongs to the polypeptide deformylase family.</text>
</comment>